<evidence type="ECO:0000259" key="3">
    <source>
        <dbReference type="Pfam" id="PF13649"/>
    </source>
</evidence>
<feature type="domain" description="Methyltransferase" evidence="3">
    <location>
        <begin position="41"/>
        <end position="131"/>
    </location>
</feature>
<dbReference type="AlphaFoldDB" id="A0AB39XRT3"/>
<accession>A0AB39XRT3</accession>
<keyword evidence="1 4" id="KW-0489">Methyltransferase</keyword>
<evidence type="ECO:0000313" key="4">
    <source>
        <dbReference type="EMBL" id="XDV59890.1"/>
    </source>
</evidence>
<proteinExistence type="predicted"/>
<dbReference type="CDD" id="cd02440">
    <property type="entry name" value="AdoMet_MTases"/>
    <property type="match status" value="1"/>
</dbReference>
<name>A0AB39XRT3_9BRAD</name>
<dbReference type="EMBL" id="CP165734">
    <property type="protein sequence ID" value="XDV59890.1"/>
    <property type="molecule type" value="Genomic_DNA"/>
</dbReference>
<keyword evidence="2 4" id="KW-0808">Transferase</keyword>
<dbReference type="InterPro" id="IPR041698">
    <property type="entry name" value="Methyltransf_25"/>
</dbReference>
<protein>
    <submittedName>
        <fullName evidence="4">Class I SAM-dependent methyltransferase</fullName>
        <ecNumber evidence="4">2.1.1.-</ecNumber>
    </submittedName>
</protein>
<evidence type="ECO:0000256" key="2">
    <source>
        <dbReference type="ARBA" id="ARBA00022679"/>
    </source>
</evidence>
<dbReference type="Pfam" id="PF13649">
    <property type="entry name" value="Methyltransf_25"/>
    <property type="match status" value="1"/>
</dbReference>
<dbReference type="RefSeq" id="WP_369725073.1">
    <property type="nucleotide sequence ID" value="NZ_CP165734.1"/>
</dbReference>
<dbReference type="GO" id="GO:0008168">
    <property type="term" value="F:methyltransferase activity"/>
    <property type="evidence" value="ECO:0007669"/>
    <property type="project" value="UniProtKB-KW"/>
</dbReference>
<dbReference type="GO" id="GO:0032259">
    <property type="term" value="P:methylation"/>
    <property type="evidence" value="ECO:0007669"/>
    <property type="project" value="UniProtKB-KW"/>
</dbReference>
<evidence type="ECO:0000256" key="1">
    <source>
        <dbReference type="ARBA" id="ARBA00022603"/>
    </source>
</evidence>
<dbReference type="Gene3D" id="3.40.50.150">
    <property type="entry name" value="Vaccinia Virus protein VP39"/>
    <property type="match status" value="1"/>
</dbReference>
<gene>
    <name evidence="4" type="ORF">AB8Z38_11300</name>
</gene>
<dbReference type="SUPFAM" id="SSF53335">
    <property type="entry name" value="S-adenosyl-L-methionine-dependent methyltransferases"/>
    <property type="match status" value="1"/>
</dbReference>
<dbReference type="EC" id="2.1.1.-" evidence="4"/>
<organism evidence="4">
    <name type="scientific">Bradyrhizobium sp. LLZ17</name>
    <dbReference type="NCBI Taxonomy" id="3239388"/>
    <lineage>
        <taxon>Bacteria</taxon>
        <taxon>Pseudomonadati</taxon>
        <taxon>Pseudomonadota</taxon>
        <taxon>Alphaproteobacteria</taxon>
        <taxon>Hyphomicrobiales</taxon>
        <taxon>Nitrobacteraceae</taxon>
        <taxon>Bradyrhizobium</taxon>
    </lineage>
</organism>
<dbReference type="PANTHER" id="PTHR44942:SF4">
    <property type="entry name" value="METHYLTRANSFERASE TYPE 11 DOMAIN-CONTAINING PROTEIN"/>
    <property type="match status" value="1"/>
</dbReference>
<dbReference type="InterPro" id="IPR051052">
    <property type="entry name" value="Diverse_substrate_MTase"/>
</dbReference>
<sequence length="168" mass="18620">MEQRFTFNQVASVYRAARPEYPDALVEDVVTYADLKTKDRILEVGCGTGQATVGFAKRGFPILAIDPGPEMLRAAREGLADFENVELLETTFEGWPADQAGFRLIIAAQSWHWVSPEMRFSKAAEVLQRGGSLAVFGHVPVGIPAPLLERFKEIYLRQIGKWGSPPEA</sequence>
<reference evidence="4" key="1">
    <citation type="submission" date="2024-08" db="EMBL/GenBank/DDBJ databases">
        <authorList>
            <person name="Chaddad Z."/>
            <person name="Lamrabet M."/>
            <person name="Bouhnik O."/>
            <person name="Alami S."/>
            <person name="Wipf D."/>
            <person name="Courty P.E."/>
            <person name="Missbah El Idrissi M."/>
        </authorList>
    </citation>
    <scope>NUCLEOTIDE SEQUENCE</scope>
    <source>
        <strain evidence="4">LLZ17</strain>
    </source>
</reference>
<dbReference type="InterPro" id="IPR029063">
    <property type="entry name" value="SAM-dependent_MTases_sf"/>
</dbReference>
<dbReference type="PANTHER" id="PTHR44942">
    <property type="entry name" value="METHYLTRANSF_11 DOMAIN-CONTAINING PROTEIN"/>
    <property type="match status" value="1"/>
</dbReference>